<name>G7YMW9_CLOSI</name>
<dbReference type="AlphaFoldDB" id="G7YMW9"/>
<keyword evidence="2" id="KW-1185">Reference proteome</keyword>
<reference key="2">
    <citation type="submission" date="2011-10" db="EMBL/GenBank/DDBJ databases">
        <title>The genome and transcriptome sequence of Clonorchis sinensis provide insights into the carcinogenic liver fluke.</title>
        <authorList>
            <person name="Wang X."/>
            <person name="Huang Y."/>
            <person name="Chen W."/>
            <person name="Liu H."/>
            <person name="Guo L."/>
            <person name="Chen Y."/>
            <person name="Luo F."/>
            <person name="Zhou W."/>
            <person name="Sun J."/>
            <person name="Mao Q."/>
            <person name="Liang P."/>
            <person name="Zhou C."/>
            <person name="Tian Y."/>
            <person name="Men J."/>
            <person name="Lv X."/>
            <person name="Huang L."/>
            <person name="Zhou J."/>
            <person name="Hu Y."/>
            <person name="Li R."/>
            <person name="Zhang F."/>
            <person name="Lei H."/>
            <person name="Li X."/>
            <person name="Hu X."/>
            <person name="Liang C."/>
            <person name="Xu J."/>
            <person name="Wu Z."/>
            <person name="Yu X."/>
        </authorList>
    </citation>
    <scope>NUCLEOTIDE SEQUENCE</scope>
    <source>
        <strain>Henan</strain>
    </source>
</reference>
<dbReference type="Proteomes" id="UP000008909">
    <property type="component" value="Unassembled WGS sequence"/>
</dbReference>
<dbReference type="InterPro" id="IPR013783">
    <property type="entry name" value="Ig-like_fold"/>
</dbReference>
<dbReference type="InterPro" id="IPR036116">
    <property type="entry name" value="FN3_sf"/>
</dbReference>
<sequence length="276" mass="29657">MVSGLKSVDNEARLALFGLFPLEYRRLRGDLIPIYALFEQVPSAPKLIGATTEQNVPSATVSWTYDGACTSTDFLVTVYATAESVPEPVRASGLSTSIGGLPMCVDLVFGVVGRNQFGSGRETNSSSFRIDAVPSAPKLIGATTEQNVPSATVSWTYDGACASTDFLVTVYATAESVPEPVRASGLSTSIGGLPMCVDLVFGVVGRNQFGSGRETNSSSFRIDAAHAHTHFHRHVHTEKFIPTFKFSFMFMFTFSAQLPFVHRFPHARSGGTILVS</sequence>
<dbReference type="SUPFAM" id="SSF49265">
    <property type="entry name" value="Fibronectin type III"/>
    <property type="match status" value="1"/>
</dbReference>
<organism evidence="1 2">
    <name type="scientific">Clonorchis sinensis</name>
    <name type="common">Chinese liver fluke</name>
    <dbReference type="NCBI Taxonomy" id="79923"/>
    <lineage>
        <taxon>Eukaryota</taxon>
        <taxon>Metazoa</taxon>
        <taxon>Spiralia</taxon>
        <taxon>Lophotrochozoa</taxon>
        <taxon>Platyhelminthes</taxon>
        <taxon>Trematoda</taxon>
        <taxon>Digenea</taxon>
        <taxon>Opisthorchiida</taxon>
        <taxon>Opisthorchiata</taxon>
        <taxon>Opisthorchiidae</taxon>
        <taxon>Clonorchis</taxon>
    </lineage>
</organism>
<protein>
    <recommendedName>
        <fullName evidence="3">Fibronectin type-III domain-containing protein</fullName>
    </recommendedName>
</protein>
<evidence type="ECO:0008006" key="3">
    <source>
        <dbReference type="Google" id="ProtNLM"/>
    </source>
</evidence>
<dbReference type="EMBL" id="DF143882">
    <property type="protein sequence ID" value="GAA54300.1"/>
    <property type="molecule type" value="Genomic_DNA"/>
</dbReference>
<accession>G7YMW9</accession>
<proteinExistence type="predicted"/>
<reference evidence="1" key="1">
    <citation type="journal article" date="2011" name="Genome Biol.">
        <title>The draft genome of the carcinogenic human liver fluke Clonorchis sinensis.</title>
        <authorList>
            <person name="Wang X."/>
            <person name="Chen W."/>
            <person name="Huang Y."/>
            <person name="Sun J."/>
            <person name="Men J."/>
            <person name="Liu H."/>
            <person name="Luo F."/>
            <person name="Guo L."/>
            <person name="Lv X."/>
            <person name="Deng C."/>
            <person name="Zhou C."/>
            <person name="Fan Y."/>
            <person name="Li X."/>
            <person name="Huang L."/>
            <person name="Hu Y."/>
            <person name="Liang C."/>
            <person name="Hu X."/>
            <person name="Xu J."/>
            <person name="Yu X."/>
        </authorList>
    </citation>
    <scope>NUCLEOTIDE SEQUENCE [LARGE SCALE GENOMIC DNA]</scope>
    <source>
        <strain evidence="1">Henan</strain>
    </source>
</reference>
<gene>
    <name evidence="1" type="ORF">CLF_113614</name>
</gene>
<evidence type="ECO:0000313" key="2">
    <source>
        <dbReference type="Proteomes" id="UP000008909"/>
    </source>
</evidence>
<dbReference type="Gene3D" id="2.60.40.10">
    <property type="entry name" value="Immunoglobulins"/>
    <property type="match status" value="1"/>
</dbReference>
<evidence type="ECO:0000313" key="1">
    <source>
        <dbReference type="EMBL" id="GAA54300.1"/>
    </source>
</evidence>